<comment type="caution">
    <text evidence="6">The sequence shown here is derived from an EMBL/GenBank/DDBJ whole genome shotgun (WGS) entry which is preliminary data.</text>
</comment>
<keyword evidence="1" id="KW-0489">Methyltransferase</keyword>
<gene>
    <name evidence="6" type="ORF">GCM10011348_14360</name>
</gene>
<dbReference type="InterPro" id="IPR011990">
    <property type="entry name" value="TPR-like_helical_dom_sf"/>
</dbReference>
<keyword evidence="4" id="KW-0802">TPR repeat</keyword>
<feature type="repeat" description="TPR" evidence="4">
    <location>
        <begin position="14"/>
        <end position="47"/>
    </location>
</feature>
<keyword evidence="2" id="KW-0808">Transferase</keyword>
<feature type="domain" description="Methyltransferase type 12" evidence="5">
    <location>
        <begin position="207"/>
        <end position="300"/>
    </location>
</feature>
<dbReference type="InterPro" id="IPR029063">
    <property type="entry name" value="SAM-dependent_MTases_sf"/>
</dbReference>
<dbReference type="PROSITE" id="PS50005">
    <property type="entry name" value="TPR"/>
    <property type="match status" value="2"/>
</dbReference>
<dbReference type="CDD" id="cd02440">
    <property type="entry name" value="AdoMet_MTases"/>
    <property type="match status" value="1"/>
</dbReference>
<dbReference type="PANTHER" id="PTHR43464:SF19">
    <property type="entry name" value="UBIQUINONE BIOSYNTHESIS O-METHYLTRANSFERASE, MITOCHONDRIAL"/>
    <property type="match status" value="1"/>
</dbReference>
<dbReference type="InterPro" id="IPR019734">
    <property type="entry name" value="TPR_rpt"/>
</dbReference>
<proteinExistence type="predicted"/>
<protein>
    <recommendedName>
        <fullName evidence="5">Methyltransferase type 12 domain-containing protein</fullName>
    </recommendedName>
</protein>
<feature type="repeat" description="TPR" evidence="4">
    <location>
        <begin position="108"/>
        <end position="141"/>
    </location>
</feature>
<dbReference type="Gene3D" id="1.25.40.10">
    <property type="entry name" value="Tetratricopeptide repeat domain"/>
    <property type="match status" value="1"/>
</dbReference>
<dbReference type="InterPro" id="IPR013217">
    <property type="entry name" value="Methyltransf_12"/>
</dbReference>
<dbReference type="Pfam" id="PF13428">
    <property type="entry name" value="TPR_14"/>
    <property type="match status" value="1"/>
</dbReference>
<keyword evidence="7" id="KW-1185">Reference proteome</keyword>
<evidence type="ECO:0000256" key="2">
    <source>
        <dbReference type="ARBA" id="ARBA00022679"/>
    </source>
</evidence>
<dbReference type="Pfam" id="PF08242">
    <property type="entry name" value="Methyltransf_12"/>
    <property type="match status" value="1"/>
</dbReference>
<dbReference type="GO" id="GO:0008168">
    <property type="term" value="F:methyltransferase activity"/>
    <property type="evidence" value="ECO:0007669"/>
    <property type="project" value="UniProtKB-KW"/>
</dbReference>
<reference evidence="6 7" key="1">
    <citation type="journal article" date="2014" name="Int. J. Syst. Evol. Microbiol.">
        <title>Complete genome sequence of Corynebacterium casei LMG S-19264T (=DSM 44701T), isolated from a smear-ripened cheese.</title>
        <authorList>
            <consortium name="US DOE Joint Genome Institute (JGI-PGF)"/>
            <person name="Walter F."/>
            <person name="Albersmeier A."/>
            <person name="Kalinowski J."/>
            <person name="Ruckert C."/>
        </authorList>
    </citation>
    <scope>NUCLEOTIDE SEQUENCE [LARGE SCALE GENOMIC DNA]</scope>
    <source>
        <strain evidence="6 7">CGMCC 1.7286</strain>
    </source>
</reference>
<keyword evidence="3" id="KW-0949">S-adenosyl-L-methionine</keyword>
<name>A0A917ZAD4_9GAMM</name>
<dbReference type="SMART" id="SM00028">
    <property type="entry name" value="TPR"/>
    <property type="match status" value="3"/>
</dbReference>
<dbReference type="AlphaFoldDB" id="A0A917ZAD4"/>
<evidence type="ECO:0000256" key="4">
    <source>
        <dbReference type="PROSITE-ProRule" id="PRU00339"/>
    </source>
</evidence>
<sequence length="371" mass="40777">MAIDNALRHQPDEAAYWVNRGNICEAQGDWQRMSTAFERALSLAPQLPEARTALAVAWRQLGRRRQALGLLEQSPEQDYDWLCEYVLLLLLQGAGDKALKLLDQVPDSDSLQGVADYVAEAGHGDLAAPLYRRVLQLDPDNDTATYLLASLNGESAIKAPRAYVEGLYDRHAGQFEQRLVGRLGYRAPELLAQALATRLPDAPACALDLGCGSGLLGQSLRRHFPGLAVDGLDVSAQMLAQARSKGCYRALHHGDAITQLALLPAARYPLIASTDMLIYLGDLEPLFAVAVRCLEPGGLLALTVEAGQSTEPELQPSGRFRHSRAYLEALTDRHELQLRVLEPFDLRREKERMLEGLMLIAQAPITETETP</sequence>
<dbReference type="Gene3D" id="3.40.50.150">
    <property type="entry name" value="Vaccinia Virus protein VP39"/>
    <property type="match status" value="1"/>
</dbReference>
<evidence type="ECO:0000313" key="6">
    <source>
        <dbReference type="EMBL" id="GGO79624.1"/>
    </source>
</evidence>
<evidence type="ECO:0000259" key="5">
    <source>
        <dbReference type="Pfam" id="PF08242"/>
    </source>
</evidence>
<dbReference type="SUPFAM" id="SSF48452">
    <property type="entry name" value="TPR-like"/>
    <property type="match status" value="1"/>
</dbReference>
<dbReference type="SUPFAM" id="SSF53335">
    <property type="entry name" value="S-adenosyl-L-methionine-dependent methyltransferases"/>
    <property type="match status" value="1"/>
</dbReference>
<dbReference type="PANTHER" id="PTHR43464">
    <property type="entry name" value="METHYLTRANSFERASE"/>
    <property type="match status" value="1"/>
</dbReference>
<organism evidence="6 7">
    <name type="scientific">Marinobacterium nitratireducens</name>
    <dbReference type="NCBI Taxonomy" id="518897"/>
    <lineage>
        <taxon>Bacteria</taxon>
        <taxon>Pseudomonadati</taxon>
        <taxon>Pseudomonadota</taxon>
        <taxon>Gammaproteobacteria</taxon>
        <taxon>Oceanospirillales</taxon>
        <taxon>Oceanospirillaceae</taxon>
        <taxon>Marinobacterium</taxon>
    </lineage>
</organism>
<evidence type="ECO:0000256" key="3">
    <source>
        <dbReference type="ARBA" id="ARBA00022691"/>
    </source>
</evidence>
<dbReference type="GO" id="GO:0032259">
    <property type="term" value="P:methylation"/>
    <property type="evidence" value="ECO:0007669"/>
    <property type="project" value="UniProtKB-KW"/>
</dbReference>
<dbReference type="Proteomes" id="UP000599578">
    <property type="component" value="Unassembled WGS sequence"/>
</dbReference>
<evidence type="ECO:0000313" key="7">
    <source>
        <dbReference type="Proteomes" id="UP000599578"/>
    </source>
</evidence>
<dbReference type="EMBL" id="BMLT01000003">
    <property type="protein sequence ID" value="GGO79624.1"/>
    <property type="molecule type" value="Genomic_DNA"/>
</dbReference>
<evidence type="ECO:0000256" key="1">
    <source>
        <dbReference type="ARBA" id="ARBA00022603"/>
    </source>
</evidence>
<accession>A0A917ZAD4</accession>